<dbReference type="EMBL" id="QGKY02000164">
    <property type="protein sequence ID" value="KAF2594015.1"/>
    <property type="molecule type" value="Genomic_DNA"/>
</dbReference>
<feature type="compositionally biased region" description="Polar residues" evidence="1">
    <location>
        <begin position="129"/>
        <end position="138"/>
    </location>
</feature>
<feature type="region of interest" description="Disordered" evidence="1">
    <location>
        <begin position="118"/>
        <end position="149"/>
    </location>
</feature>
<evidence type="ECO:0000313" key="2">
    <source>
        <dbReference type="EMBL" id="KAF2594015.1"/>
    </source>
</evidence>
<evidence type="ECO:0000256" key="1">
    <source>
        <dbReference type="SAM" id="MobiDB-lite"/>
    </source>
</evidence>
<gene>
    <name evidence="2" type="ORF">F2Q70_00044692</name>
</gene>
<protein>
    <submittedName>
        <fullName evidence="2">Uncharacterized protein</fullName>
    </submittedName>
</protein>
<name>A0A8S9KHQ8_BRACR</name>
<sequence length="149" mass="16865">MKMTIDMFMKLWNVAEETKNPGEIDLSIVAPCFMKKVEASKSHEIAALLRNLRGNSIYDNCNKTDQNVPDVPVEVHPTDQIRLTDRAVYQLDPRTSGLELRLDPRSDARIDRTEVRLSRPTRQAKTDGQARTNLTRANSDSDHGFSLLA</sequence>
<accession>A0A8S9KHQ8</accession>
<proteinExistence type="predicted"/>
<comment type="caution">
    <text evidence="2">The sequence shown here is derived from an EMBL/GenBank/DDBJ whole genome shotgun (WGS) entry which is preliminary data.</text>
</comment>
<reference evidence="2" key="1">
    <citation type="submission" date="2019-12" db="EMBL/GenBank/DDBJ databases">
        <title>Genome sequencing and annotation of Brassica cretica.</title>
        <authorList>
            <person name="Studholme D.J."/>
            <person name="Sarris P.F."/>
        </authorList>
    </citation>
    <scope>NUCLEOTIDE SEQUENCE</scope>
    <source>
        <strain evidence="2">PFS-102/07</strain>
        <tissue evidence="2">Leaf</tissue>
    </source>
</reference>
<organism evidence="2">
    <name type="scientific">Brassica cretica</name>
    <name type="common">Mustard</name>
    <dbReference type="NCBI Taxonomy" id="69181"/>
    <lineage>
        <taxon>Eukaryota</taxon>
        <taxon>Viridiplantae</taxon>
        <taxon>Streptophyta</taxon>
        <taxon>Embryophyta</taxon>
        <taxon>Tracheophyta</taxon>
        <taxon>Spermatophyta</taxon>
        <taxon>Magnoliopsida</taxon>
        <taxon>eudicotyledons</taxon>
        <taxon>Gunneridae</taxon>
        <taxon>Pentapetalae</taxon>
        <taxon>rosids</taxon>
        <taxon>malvids</taxon>
        <taxon>Brassicales</taxon>
        <taxon>Brassicaceae</taxon>
        <taxon>Brassiceae</taxon>
        <taxon>Brassica</taxon>
    </lineage>
</organism>
<dbReference type="AlphaFoldDB" id="A0A8S9KHQ8"/>